<accession>A0AAD7GG02</accession>
<dbReference type="AlphaFoldDB" id="A0AAD7GG02"/>
<dbReference type="Proteomes" id="UP001221757">
    <property type="component" value="Unassembled WGS sequence"/>
</dbReference>
<feature type="non-terminal residue" evidence="1">
    <location>
        <position position="70"/>
    </location>
</feature>
<protein>
    <submittedName>
        <fullName evidence="1">Uncharacterized protein</fullName>
    </submittedName>
</protein>
<evidence type="ECO:0000313" key="1">
    <source>
        <dbReference type="EMBL" id="KAJ7686281.1"/>
    </source>
</evidence>
<organism evidence="1 2">
    <name type="scientific">Mycena rosella</name>
    <name type="common">Pink bonnet</name>
    <name type="synonym">Agaricus rosellus</name>
    <dbReference type="NCBI Taxonomy" id="1033263"/>
    <lineage>
        <taxon>Eukaryota</taxon>
        <taxon>Fungi</taxon>
        <taxon>Dikarya</taxon>
        <taxon>Basidiomycota</taxon>
        <taxon>Agaricomycotina</taxon>
        <taxon>Agaricomycetes</taxon>
        <taxon>Agaricomycetidae</taxon>
        <taxon>Agaricales</taxon>
        <taxon>Marasmiineae</taxon>
        <taxon>Mycenaceae</taxon>
        <taxon>Mycena</taxon>
    </lineage>
</organism>
<sequence length="70" mass="7698">KPKHPDSFIYTGLYHLAALQREGLKVWDSIEKKVLDTNPFLALATADGPGMACLNGCVGHHGKRACRLYC</sequence>
<comment type="caution">
    <text evidence="1">The sequence shown here is derived from an EMBL/GenBank/DDBJ whole genome shotgun (WGS) entry which is preliminary data.</text>
</comment>
<feature type="non-terminal residue" evidence="1">
    <location>
        <position position="1"/>
    </location>
</feature>
<proteinExistence type="predicted"/>
<gene>
    <name evidence="1" type="ORF">B0H17DRAFT_892705</name>
</gene>
<evidence type="ECO:0000313" key="2">
    <source>
        <dbReference type="Proteomes" id="UP001221757"/>
    </source>
</evidence>
<reference evidence="1" key="1">
    <citation type="submission" date="2023-03" db="EMBL/GenBank/DDBJ databases">
        <title>Massive genome expansion in bonnet fungi (Mycena s.s.) driven by repeated elements and novel gene families across ecological guilds.</title>
        <authorList>
            <consortium name="Lawrence Berkeley National Laboratory"/>
            <person name="Harder C.B."/>
            <person name="Miyauchi S."/>
            <person name="Viragh M."/>
            <person name="Kuo A."/>
            <person name="Thoen E."/>
            <person name="Andreopoulos B."/>
            <person name="Lu D."/>
            <person name="Skrede I."/>
            <person name="Drula E."/>
            <person name="Henrissat B."/>
            <person name="Morin E."/>
            <person name="Kohler A."/>
            <person name="Barry K."/>
            <person name="LaButti K."/>
            <person name="Morin E."/>
            <person name="Salamov A."/>
            <person name="Lipzen A."/>
            <person name="Mereny Z."/>
            <person name="Hegedus B."/>
            <person name="Baldrian P."/>
            <person name="Stursova M."/>
            <person name="Weitz H."/>
            <person name="Taylor A."/>
            <person name="Grigoriev I.V."/>
            <person name="Nagy L.G."/>
            <person name="Martin F."/>
            <person name="Kauserud H."/>
        </authorList>
    </citation>
    <scope>NUCLEOTIDE SEQUENCE</scope>
    <source>
        <strain evidence="1">CBHHK067</strain>
    </source>
</reference>
<keyword evidence="2" id="KW-1185">Reference proteome</keyword>
<name>A0AAD7GG02_MYCRO</name>
<dbReference type="EMBL" id="JARKIE010000097">
    <property type="protein sequence ID" value="KAJ7686281.1"/>
    <property type="molecule type" value="Genomic_DNA"/>
</dbReference>